<protein>
    <submittedName>
        <fullName evidence="1">NAD(P)-dependent dehydrogenase (Short-subunit alcohol dehydrogenase family)</fullName>
    </submittedName>
</protein>
<dbReference type="Proteomes" id="UP000516957">
    <property type="component" value="Unassembled WGS sequence"/>
</dbReference>
<sequence>MEERDVEMDAGRVAVVTGAGSGLGREISLGLAARGYQVFGTALAAAEITDLDAASGGAVRLAVVDIVDDAAVATWAEGVQDHVAGVDLLVSNAGILTPGPVELLAIDDVRREFEVNTFGPLRVINEFLPALRAARGRIVQISTITATVPLPFNAASGASKAAAEVFADVYRAELKQFGIDVTIVSPGSMLTGGPAKSAAAFERLLSAMTPEGRELYGAPFERFAEQFNAKQGEGITATDAATQVIEAAEEQPAPSRRTVGPDAAALLHASKTMTDDELDALRLQLGGLV</sequence>
<dbReference type="PANTHER" id="PTHR43313">
    <property type="entry name" value="SHORT-CHAIN DEHYDROGENASE/REDUCTASE FAMILY 9C"/>
    <property type="match status" value="1"/>
</dbReference>
<name>A0A7Y9JQG3_9ACTN</name>
<keyword evidence="2" id="KW-1185">Reference proteome</keyword>
<dbReference type="Gene3D" id="3.40.50.720">
    <property type="entry name" value="NAD(P)-binding Rossmann-like Domain"/>
    <property type="match status" value="1"/>
</dbReference>
<gene>
    <name evidence="1" type="ORF">BKA08_002295</name>
</gene>
<organism evidence="1 2">
    <name type="scientific">Nocardioides marinisabuli</name>
    <dbReference type="NCBI Taxonomy" id="419476"/>
    <lineage>
        <taxon>Bacteria</taxon>
        <taxon>Bacillati</taxon>
        <taxon>Actinomycetota</taxon>
        <taxon>Actinomycetes</taxon>
        <taxon>Propionibacteriales</taxon>
        <taxon>Nocardioidaceae</taxon>
        <taxon>Nocardioides</taxon>
    </lineage>
</organism>
<reference evidence="1 2" key="1">
    <citation type="submission" date="2020-07" db="EMBL/GenBank/DDBJ databases">
        <title>Sequencing the genomes of 1000 actinobacteria strains.</title>
        <authorList>
            <person name="Klenk H.-P."/>
        </authorList>
    </citation>
    <scope>NUCLEOTIDE SEQUENCE [LARGE SCALE GENOMIC DNA]</scope>
    <source>
        <strain evidence="1 2">DSM 18965</strain>
    </source>
</reference>
<dbReference type="GO" id="GO:0008202">
    <property type="term" value="P:steroid metabolic process"/>
    <property type="evidence" value="ECO:0007669"/>
    <property type="project" value="TreeGrafter"/>
</dbReference>
<dbReference type="InterPro" id="IPR036291">
    <property type="entry name" value="NAD(P)-bd_dom_sf"/>
</dbReference>
<dbReference type="PANTHER" id="PTHR43313:SF1">
    <property type="entry name" value="3BETA-HYDROXYSTEROID DEHYDROGENASE DHS-16"/>
    <property type="match status" value="1"/>
</dbReference>
<dbReference type="RefSeq" id="WP_218876317.1">
    <property type="nucleotide sequence ID" value="NZ_CP059163.1"/>
</dbReference>
<dbReference type="AlphaFoldDB" id="A0A7Y9JQG3"/>
<proteinExistence type="predicted"/>
<dbReference type="GO" id="GO:0016491">
    <property type="term" value="F:oxidoreductase activity"/>
    <property type="evidence" value="ECO:0007669"/>
    <property type="project" value="TreeGrafter"/>
</dbReference>
<evidence type="ECO:0000313" key="1">
    <source>
        <dbReference type="EMBL" id="NYD58057.1"/>
    </source>
</evidence>
<dbReference type="SUPFAM" id="SSF51735">
    <property type="entry name" value="NAD(P)-binding Rossmann-fold domains"/>
    <property type="match status" value="1"/>
</dbReference>
<dbReference type="PRINTS" id="PR00081">
    <property type="entry name" value="GDHRDH"/>
</dbReference>
<dbReference type="Pfam" id="PF00106">
    <property type="entry name" value="adh_short"/>
    <property type="match status" value="1"/>
</dbReference>
<comment type="caution">
    <text evidence="1">The sequence shown here is derived from an EMBL/GenBank/DDBJ whole genome shotgun (WGS) entry which is preliminary data.</text>
</comment>
<accession>A0A7Y9JQG3</accession>
<dbReference type="EMBL" id="JACCBE010000001">
    <property type="protein sequence ID" value="NYD58057.1"/>
    <property type="molecule type" value="Genomic_DNA"/>
</dbReference>
<evidence type="ECO:0000313" key="2">
    <source>
        <dbReference type="Proteomes" id="UP000516957"/>
    </source>
</evidence>
<dbReference type="InterPro" id="IPR002347">
    <property type="entry name" value="SDR_fam"/>
</dbReference>